<dbReference type="InterPro" id="IPR003599">
    <property type="entry name" value="Ig_sub"/>
</dbReference>
<reference evidence="14" key="1">
    <citation type="submission" date="2016-12" db="EMBL/GenBank/DDBJ databases">
        <title>Mouse lemur reference genome and diversity panel.</title>
        <authorList>
            <person name="Harris R."/>
            <person name="Larsen P."/>
            <person name="Liu Y."/>
            <person name="Hughes D.S."/>
            <person name="Murali S."/>
            <person name="Raveendran M."/>
            <person name="Korchina V."/>
            <person name="Wang M."/>
            <person name="Jhangiani S."/>
            <person name="Bandaranaike D."/>
            <person name="Bellair M."/>
            <person name="Blankenburg K."/>
            <person name="Chao H."/>
            <person name="Dahdouli M."/>
            <person name="Dinh H."/>
            <person name="Doddapaneni H."/>
            <person name="English A."/>
            <person name="Firestine M."/>
            <person name="Gnanaolivu R."/>
            <person name="Gross S."/>
            <person name="Hernandez B."/>
            <person name="Javaid M."/>
            <person name="Jayaseelan J."/>
            <person name="Jones J."/>
            <person name="Khan Z."/>
            <person name="Kovar C."/>
            <person name="Kurapati P."/>
            <person name="Le B."/>
            <person name="Lee S."/>
            <person name="Li M."/>
            <person name="Mathew T."/>
            <person name="Narasimhan A."/>
            <person name="Ngo D."/>
            <person name="Nguyen L."/>
            <person name="Okwuonu G."/>
            <person name="Ongeri F."/>
            <person name="Osuji N."/>
            <person name="Pu L.-L."/>
            <person name="Puazo M."/>
            <person name="Quiroz J."/>
            <person name="Raj R."/>
            <person name="Rajbhandari K."/>
            <person name="Reid J.G."/>
            <person name="Santibanez J."/>
            <person name="Sexton D."/>
            <person name="Skinner E."/>
            <person name="Vee V."/>
            <person name="Weissenberger G."/>
            <person name="Wu Y."/>
            <person name="Xin Y."/>
            <person name="Han Y."/>
            <person name="Campbell C."/>
            <person name="Brown A."/>
            <person name="Sullivan B."/>
            <person name="Shelton J."/>
            <person name="Brown S."/>
            <person name="Dudchenko O."/>
            <person name="Machol I."/>
            <person name="Durand N."/>
            <person name="Shamim M."/>
            <person name="Lieberman A."/>
            <person name="Muzny D.M."/>
            <person name="Richards S."/>
            <person name="Yoder A."/>
            <person name="Worley K.C."/>
            <person name="Rogers J."/>
            <person name="Gibbs R.A."/>
        </authorList>
    </citation>
    <scope>NUCLEOTIDE SEQUENCE [LARGE SCALE GENOMIC DNA]</scope>
</reference>
<protein>
    <recommendedName>
        <fullName evidence="13">Ig-like domain-containing protein</fullName>
    </recommendedName>
</protein>
<dbReference type="SUPFAM" id="SSF48726">
    <property type="entry name" value="Immunoglobulin"/>
    <property type="match status" value="3"/>
</dbReference>
<organism evidence="14 15">
    <name type="scientific">Microcebus murinus</name>
    <name type="common">Gray mouse lemur</name>
    <name type="synonym">Lemur murinus</name>
    <dbReference type="NCBI Taxonomy" id="30608"/>
    <lineage>
        <taxon>Eukaryota</taxon>
        <taxon>Metazoa</taxon>
        <taxon>Chordata</taxon>
        <taxon>Craniata</taxon>
        <taxon>Vertebrata</taxon>
        <taxon>Euteleostomi</taxon>
        <taxon>Mammalia</taxon>
        <taxon>Eutheria</taxon>
        <taxon>Euarchontoglires</taxon>
        <taxon>Primates</taxon>
        <taxon>Strepsirrhini</taxon>
        <taxon>Lemuriformes</taxon>
        <taxon>Cheirogaleidae</taxon>
        <taxon>Microcebus</taxon>
    </lineage>
</organism>
<keyword evidence="10" id="KW-0393">Immunoglobulin domain</keyword>
<evidence type="ECO:0000256" key="11">
    <source>
        <dbReference type="SAM" id="MobiDB-lite"/>
    </source>
</evidence>
<keyword evidence="8" id="KW-1015">Disulfide bond</keyword>
<dbReference type="GO" id="GO:0002764">
    <property type="term" value="P:immune response-regulating signaling pathway"/>
    <property type="evidence" value="ECO:0007669"/>
    <property type="project" value="TreeGrafter"/>
</dbReference>
<evidence type="ECO:0000313" key="14">
    <source>
        <dbReference type="Ensembl" id="ENSMICP00000043107.1"/>
    </source>
</evidence>
<dbReference type="FunFam" id="2.60.40.10:FF:000049">
    <property type="entry name" value="Leukocyte immunoglobulin-like receptor subfamily B member 1"/>
    <property type="match status" value="2"/>
</dbReference>
<evidence type="ECO:0000256" key="5">
    <source>
        <dbReference type="ARBA" id="ARBA00022737"/>
    </source>
</evidence>
<keyword evidence="3 12" id="KW-0812">Transmembrane</keyword>
<dbReference type="InterPro" id="IPR036179">
    <property type="entry name" value="Ig-like_dom_sf"/>
</dbReference>
<evidence type="ECO:0000256" key="12">
    <source>
        <dbReference type="SAM" id="Phobius"/>
    </source>
</evidence>
<dbReference type="GO" id="GO:0032396">
    <property type="term" value="F:inhibitory MHC class I receptor activity"/>
    <property type="evidence" value="ECO:0007669"/>
    <property type="project" value="TreeGrafter"/>
</dbReference>
<keyword evidence="2" id="KW-1003">Cell membrane</keyword>
<dbReference type="InterPro" id="IPR007110">
    <property type="entry name" value="Ig-like_dom"/>
</dbReference>
<dbReference type="InterPro" id="IPR013151">
    <property type="entry name" value="Immunoglobulin_dom"/>
</dbReference>
<dbReference type="GO" id="GO:0005886">
    <property type="term" value="C:plasma membrane"/>
    <property type="evidence" value="ECO:0007669"/>
    <property type="project" value="UniProtKB-SubCell"/>
</dbReference>
<reference evidence="14" key="3">
    <citation type="submission" date="2025-09" db="UniProtKB">
        <authorList>
            <consortium name="Ensembl"/>
        </authorList>
    </citation>
    <scope>IDENTIFICATION</scope>
</reference>
<dbReference type="Ensembl" id="ENSMICT00000069444.1">
    <property type="protein sequence ID" value="ENSMICP00000043107.1"/>
    <property type="gene ID" value="ENSMICG00000009123.3"/>
</dbReference>
<dbReference type="InterPro" id="IPR013783">
    <property type="entry name" value="Ig-like_fold"/>
</dbReference>
<name>A0A8C5XXR9_MICMU</name>
<dbReference type="AlphaFoldDB" id="A0A8C5XXR9"/>
<keyword evidence="6 12" id="KW-1133">Transmembrane helix</keyword>
<dbReference type="EMBL" id="ABDC03026623">
    <property type="status" value="NOT_ANNOTATED_CDS"/>
    <property type="molecule type" value="Genomic_DNA"/>
</dbReference>
<dbReference type="PANTHER" id="PTHR11738:SF179">
    <property type="entry name" value="LEUKOCYTE IMMUNOGLOBULIN-LIKE RECEPTOR SUBFAMILY A MEMBER 5"/>
    <property type="match status" value="1"/>
</dbReference>
<evidence type="ECO:0000259" key="13">
    <source>
        <dbReference type="PROSITE" id="PS50835"/>
    </source>
</evidence>
<dbReference type="GeneTree" id="ENSGT01100000263478"/>
<evidence type="ECO:0000256" key="9">
    <source>
        <dbReference type="ARBA" id="ARBA00023180"/>
    </source>
</evidence>
<evidence type="ECO:0000256" key="3">
    <source>
        <dbReference type="ARBA" id="ARBA00022692"/>
    </source>
</evidence>
<dbReference type="Gene3D" id="2.60.40.10">
    <property type="entry name" value="Immunoglobulins"/>
    <property type="match status" value="3"/>
</dbReference>
<reference evidence="14" key="2">
    <citation type="submission" date="2025-08" db="UniProtKB">
        <authorList>
            <consortium name="Ensembl"/>
        </authorList>
    </citation>
    <scope>IDENTIFICATION</scope>
</reference>
<keyword evidence="4" id="KW-0732">Signal</keyword>
<evidence type="ECO:0000256" key="2">
    <source>
        <dbReference type="ARBA" id="ARBA00022475"/>
    </source>
</evidence>
<comment type="subcellular location">
    <subcellularLocation>
        <location evidence="1">Cell membrane</location>
        <topology evidence="1">Single-pass membrane protein</topology>
    </subcellularLocation>
</comment>
<sequence>ALLSLVRWEEGRNLDWGDPTHSQASSSRRPQGLRRSRGGQDVLSLQGFYGKPTLSALPSPVVTSGGNVTLQCGSWLRFDVFILIQEGEQKLTWTQDSQQTSSVWSQALFPVSPVTPSHRWMFRCYGCYRNSSQVWLVPSDPLELLVSGVSRKPSLLSPQGHVLAPGQNLTLQCRSDVSYDRFTLYQEGRRVLAQHPGRQPQAGLSQADFPLGPVSGSHGGQYRCYGGHSLSSEWSAPSDPLVILITGEEPSGPGPMVASGENVTLLCQEGAANPPLQSPFSMSLGTYRCYGSLSTSPYLLSLPSDSLELEVSAPHPQDYTVENLVRMGLAGLILVALGILLFEDWHSRRRHQDAAGR</sequence>
<feature type="compositionally biased region" description="Polar residues" evidence="11">
    <location>
        <begin position="20"/>
        <end position="29"/>
    </location>
</feature>
<dbReference type="Pfam" id="PF00047">
    <property type="entry name" value="ig"/>
    <property type="match status" value="1"/>
</dbReference>
<dbReference type="SMART" id="SM00409">
    <property type="entry name" value="IG"/>
    <property type="match status" value="2"/>
</dbReference>
<feature type="transmembrane region" description="Helical" evidence="12">
    <location>
        <begin position="324"/>
        <end position="342"/>
    </location>
</feature>
<dbReference type="Proteomes" id="UP000694394">
    <property type="component" value="Chromosome 22"/>
</dbReference>
<evidence type="ECO:0000313" key="15">
    <source>
        <dbReference type="Proteomes" id="UP000694394"/>
    </source>
</evidence>
<dbReference type="GO" id="GO:0019221">
    <property type="term" value="P:cytokine-mediated signaling pathway"/>
    <property type="evidence" value="ECO:0007669"/>
    <property type="project" value="TreeGrafter"/>
</dbReference>
<proteinExistence type="predicted"/>
<dbReference type="PANTHER" id="PTHR11738">
    <property type="entry name" value="MHC CLASS I NK CELL RECEPTOR"/>
    <property type="match status" value="1"/>
</dbReference>
<feature type="region of interest" description="Disordered" evidence="11">
    <location>
        <begin position="16"/>
        <end position="38"/>
    </location>
</feature>
<dbReference type="PROSITE" id="PS50835">
    <property type="entry name" value="IG_LIKE"/>
    <property type="match status" value="1"/>
</dbReference>
<evidence type="ECO:0000256" key="7">
    <source>
        <dbReference type="ARBA" id="ARBA00023136"/>
    </source>
</evidence>
<dbReference type="InterPro" id="IPR050412">
    <property type="entry name" value="Ig-like_Receptors_ImmuneReg"/>
</dbReference>
<keyword evidence="15" id="KW-1185">Reference proteome</keyword>
<accession>A0A8C5XXR9</accession>
<feature type="domain" description="Ig-like" evidence="13">
    <location>
        <begin position="52"/>
        <end position="124"/>
    </location>
</feature>
<keyword evidence="5" id="KW-0677">Repeat</keyword>
<evidence type="ECO:0000256" key="1">
    <source>
        <dbReference type="ARBA" id="ARBA00004162"/>
    </source>
</evidence>
<evidence type="ECO:0000256" key="8">
    <source>
        <dbReference type="ARBA" id="ARBA00023157"/>
    </source>
</evidence>
<keyword evidence="9" id="KW-0325">Glycoprotein</keyword>
<evidence type="ECO:0000256" key="4">
    <source>
        <dbReference type="ARBA" id="ARBA00022729"/>
    </source>
</evidence>
<keyword evidence="7 12" id="KW-0472">Membrane</keyword>
<evidence type="ECO:0000256" key="10">
    <source>
        <dbReference type="ARBA" id="ARBA00023319"/>
    </source>
</evidence>
<evidence type="ECO:0000256" key="6">
    <source>
        <dbReference type="ARBA" id="ARBA00022989"/>
    </source>
</evidence>